<feature type="compositionally biased region" description="Polar residues" evidence="1">
    <location>
        <begin position="1"/>
        <end position="16"/>
    </location>
</feature>
<sequence>MCEQGKTQSKTYTPSGIETYDSYRNRTGAQRKYEREELNEKYKRENEDRIRKEKEERTWEERKKEAEKEKKIERERKSKTFVVAGESYLSEAPVWPFTNKIIIYKYNGKYGLADEKQFLLNQLYEEIRPLKYEMAVVVRNGKYGAINKDLQEVIPFRYDDIQSVGKECLKVKLNGQYLWIDRDGQIKCRIDNHGKNTEVSEGEVKIDYVTDGKNWGIAKKYVGDNGSLDIVIPIEYDEIALEAPYVMVKKKGLYGVKNLKHENILPFKYEMIHYYGGNFFIAYNQRVPVLIDLEGNEILKDRYTNIGSGIPSEMYKDKNLNNLTKKGVFPVECENKWGMVDLAGKEVLPAIYNKLYPVGNGLLKVQLLGKTGVFDYKGKQIIPVEYDGLKVSELSGLLCFIANKDNKCGLIDGFGKETIPFKYQEIGEITDIDRIRVRMDNKWGVVDYGGKEIIPTIYDSVSDFRVERQNGYDRKIATVAIEGRKHTINDRGIIQDVLYKDGVAIVRDQNRKKGVIDERGKTLVPFVYEDISFSKIGGPLLVQRENLWGYINKNGAEVIPTIYKIAKPFFKEIAYVQTTMREWLVIDKTGKVKATIPAKQLTETMYDEVLLFQHVNGKWGVLSWNGTVLLKPKYSKILWYSGYVSGPRLKVWGFPYKEHKFKFVTLKTGF</sequence>
<name>F0S7Q5_PSESL</name>
<feature type="region of interest" description="Disordered" evidence="1">
    <location>
        <begin position="1"/>
        <end position="70"/>
    </location>
</feature>
<dbReference type="PANTHER" id="PTHR37841">
    <property type="entry name" value="GLR2918 PROTEIN"/>
    <property type="match status" value="1"/>
</dbReference>
<keyword evidence="3" id="KW-1185">Reference proteome</keyword>
<proteinExistence type="predicted"/>
<dbReference type="PANTHER" id="PTHR37841:SF1">
    <property type="entry name" value="DUF3298 DOMAIN-CONTAINING PROTEIN"/>
    <property type="match status" value="1"/>
</dbReference>
<dbReference type="Pfam" id="PF14903">
    <property type="entry name" value="WG_beta_rep"/>
    <property type="match status" value="5"/>
</dbReference>
<evidence type="ECO:0000256" key="1">
    <source>
        <dbReference type="SAM" id="MobiDB-lite"/>
    </source>
</evidence>
<evidence type="ECO:0000313" key="2">
    <source>
        <dbReference type="EMBL" id="ADY53310.1"/>
    </source>
</evidence>
<dbReference type="AlphaFoldDB" id="F0S7Q5"/>
<organism evidence="2 3">
    <name type="scientific">Pseudopedobacter saltans (strain ATCC 51119 / DSM 12145 / JCM 21818 / CCUG 39354 / LMG 10337 / NBRC 100064 / NCIMB 13643)</name>
    <name type="common">Pedobacter saltans</name>
    <dbReference type="NCBI Taxonomy" id="762903"/>
    <lineage>
        <taxon>Bacteria</taxon>
        <taxon>Pseudomonadati</taxon>
        <taxon>Bacteroidota</taxon>
        <taxon>Sphingobacteriia</taxon>
        <taxon>Sphingobacteriales</taxon>
        <taxon>Sphingobacteriaceae</taxon>
        <taxon>Pseudopedobacter</taxon>
    </lineage>
</organism>
<dbReference type="STRING" id="762903.Pedsa_2769"/>
<dbReference type="EMBL" id="CP002545">
    <property type="protein sequence ID" value="ADY53310.1"/>
    <property type="molecule type" value="Genomic_DNA"/>
</dbReference>
<dbReference type="HOGENOM" id="CLU_409857_0_0_10"/>
<evidence type="ECO:0008006" key="4">
    <source>
        <dbReference type="Google" id="ProtNLM"/>
    </source>
</evidence>
<dbReference type="KEGG" id="psn:Pedsa_2769"/>
<protein>
    <recommendedName>
        <fullName evidence="4">KWG Leptospira repeat protein</fullName>
    </recommendedName>
</protein>
<gene>
    <name evidence="2" type="ordered locus">Pedsa_2769</name>
</gene>
<evidence type="ECO:0000313" key="3">
    <source>
        <dbReference type="Proteomes" id="UP000000310"/>
    </source>
</evidence>
<dbReference type="eggNOG" id="COG0515">
    <property type="taxonomic scope" value="Bacteria"/>
</dbReference>
<dbReference type="Proteomes" id="UP000000310">
    <property type="component" value="Chromosome"/>
</dbReference>
<feature type="compositionally biased region" description="Basic and acidic residues" evidence="1">
    <location>
        <begin position="31"/>
        <end position="70"/>
    </location>
</feature>
<accession>F0S7Q5</accession>
<reference evidence="3" key="2">
    <citation type="submission" date="2011-02" db="EMBL/GenBank/DDBJ databases">
        <title>The complete genome of Pedobacter saltans DSM 12145.</title>
        <authorList>
            <consortium name="US DOE Joint Genome Institute (JGI-PGF)"/>
            <person name="Lucas S."/>
            <person name="Copeland A."/>
            <person name="Lapidus A."/>
            <person name="Bruce D."/>
            <person name="Goodwin L."/>
            <person name="Pitluck S."/>
            <person name="Kyrpides N."/>
            <person name="Mavromatis K."/>
            <person name="Pagani I."/>
            <person name="Ivanova N."/>
            <person name="Ovchinnikova G."/>
            <person name="Lu M."/>
            <person name="Detter J.C."/>
            <person name="Han C."/>
            <person name="Land M."/>
            <person name="Hauser L."/>
            <person name="Markowitz V."/>
            <person name="Cheng J.-F."/>
            <person name="Hugenholtz P."/>
            <person name="Woyke T."/>
            <person name="Wu D."/>
            <person name="Tindall B."/>
            <person name="Pomrenke H.G."/>
            <person name="Brambilla E."/>
            <person name="Klenk H.-P."/>
            <person name="Eisen J.A."/>
        </authorList>
    </citation>
    <scope>NUCLEOTIDE SEQUENCE [LARGE SCALE GENOMIC DNA]</scope>
    <source>
        <strain evidence="3">ATCC 51119 / DSM 12145 / JCM 21818 / LMG 10337 / NBRC 100064 / NCIMB 13643</strain>
    </source>
</reference>
<reference evidence="2 3" key="1">
    <citation type="journal article" date="2011" name="Stand. Genomic Sci.">
        <title>Complete genome sequence of the gliding, heparinolytic Pedobacter saltans type strain (113).</title>
        <authorList>
            <person name="Liolios K."/>
            <person name="Sikorski J."/>
            <person name="Lu M."/>
            <person name="Nolan M."/>
            <person name="Lapidus A."/>
            <person name="Lucas S."/>
            <person name="Hammon N."/>
            <person name="Deshpande S."/>
            <person name="Cheng J.F."/>
            <person name="Tapia R."/>
            <person name="Han C."/>
            <person name="Goodwin L."/>
            <person name="Pitluck S."/>
            <person name="Huntemann M."/>
            <person name="Ivanova N."/>
            <person name="Pagani I."/>
            <person name="Mavromatis K."/>
            <person name="Ovchinikova G."/>
            <person name="Pati A."/>
            <person name="Chen A."/>
            <person name="Palaniappan K."/>
            <person name="Land M."/>
            <person name="Hauser L."/>
            <person name="Brambilla E.M."/>
            <person name="Kotsyurbenko O."/>
            <person name="Rohde M."/>
            <person name="Tindall B.J."/>
            <person name="Abt B."/>
            <person name="Goker M."/>
            <person name="Detter J.C."/>
            <person name="Woyke T."/>
            <person name="Bristow J."/>
            <person name="Eisen J.A."/>
            <person name="Markowitz V."/>
            <person name="Hugenholtz P."/>
            <person name="Klenk H.P."/>
            <person name="Kyrpides N.C."/>
        </authorList>
    </citation>
    <scope>NUCLEOTIDE SEQUENCE [LARGE SCALE GENOMIC DNA]</scope>
    <source>
        <strain evidence="3">ATCC 51119 / DSM 12145 / JCM 21818 / LMG 10337 / NBRC 100064 / NCIMB 13643</strain>
    </source>
</reference>
<dbReference type="InterPro" id="IPR032774">
    <property type="entry name" value="WG_beta_rep"/>
</dbReference>